<reference evidence="7 8" key="1">
    <citation type="submission" date="2016-12" db="EMBL/GenBank/DDBJ databases">
        <authorList>
            <person name="Song W.-J."/>
            <person name="Kurnit D.M."/>
        </authorList>
    </citation>
    <scope>NUCLEOTIDE SEQUENCE [LARGE SCALE GENOMIC DNA]</scope>
    <source>
        <strain evidence="7 8">DSM 11393</strain>
    </source>
</reference>
<evidence type="ECO:0000259" key="6">
    <source>
        <dbReference type="Pfam" id="PF22692"/>
    </source>
</evidence>
<dbReference type="InterPro" id="IPR053967">
    <property type="entry name" value="LlgE_F_G-like_D1"/>
</dbReference>
<comment type="subcellular location">
    <subcellularLocation>
        <location evidence="1 4">Bacterial flagellum basal body</location>
    </subcellularLocation>
</comment>
<dbReference type="AlphaFoldDB" id="A0A1M7TFE1"/>
<sequence>MQDSMYSALFGALSAEFRMNSIANNLANINTTAYKRDLTSFKDTFAAFAHDVVMEPVSNIRADKLFPDPINIAKPRIAMSHTDFNMGGMQFTGGQFDFALAGDGFFKIITPDGEFYTKNGHFKTTEEGVVVNEQGLPVSGLGGASVTIPQTSSPVVVAEDGRVLVDNAEVGQIGVFRVENPNALEKLGNNLYKVREGMDPGETAGLGEPGDPGQRPFIAQGYLEAANVDAVYEMVNMIEVQRQFEAYQKVMQTTDAIDREAISKVGRQRA</sequence>
<keyword evidence="3 4" id="KW-0975">Bacterial flagellum</keyword>
<dbReference type="Pfam" id="PF06429">
    <property type="entry name" value="Flg_bbr_C"/>
    <property type="match status" value="1"/>
</dbReference>
<evidence type="ECO:0000313" key="7">
    <source>
        <dbReference type="EMBL" id="SHN69368.1"/>
    </source>
</evidence>
<dbReference type="InterPro" id="IPR019776">
    <property type="entry name" value="Flagellar_basal_body_rod_CS"/>
</dbReference>
<dbReference type="PANTHER" id="PTHR30435:SF19">
    <property type="entry name" value="FLAGELLAR BASAL-BODY ROD PROTEIN FLGG"/>
    <property type="match status" value="1"/>
</dbReference>
<dbReference type="GO" id="GO:0071978">
    <property type="term" value="P:bacterial-type flagellum-dependent swarming motility"/>
    <property type="evidence" value="ECO:0007669"/>
    <property type="project" value="TreeGrafter"/>
</dbReference>
<evidence type="ECO:0000313" key="8">
    <source>
        <dbReference type="Proteomes" id="UP000186469"/>
    </source>
</evidence>
<evidence type="ECO:0000256" key="4">
    <source>
        <dbReference type="RuleBase" id="RU362116"/>
    </source>
</evidence>
<organism evidence="7 8">
    <name type="scientific">Desulfovibrio litoralis DSM 11393</name>
    <dbReference type="NCBI Taxonomy" id="1121455"/>
    <lineage>
        <taxon>Bacteria</taxon>
        <taxon>Pseudomonadati</taxon>
        <taxon>Thermodesulfobacteriota</taxon>
        <taxon>Desulfovibrionia</taxon>
        <taxon>Desulfovibrionales</taxon>
        <taxon>Desulfovibrionaceae</taxon>
        <taxon>Desulfovibrio</taxon>
    </lineage>
</organism>
<keyword evidence="7" id="KW-0969">Cilium</keyword>
<dbReference type="RefSeq" id="WP_072697627.1">
    <property type="nucleotide sequence ID" value="NZ_FRDI01000011.1"/>
</dbReference>
<name>A0A1M7TFE1_9BACT</name>
<gene>
    <name evidence="7" type="ORF">SAMN02745728_01940</name>
</gene>
<keyword evidence="8" id="KW-1185">Reference proteome</keyword>
<dbReference type="STRING" id="1121455.SAMN02745728_01940"/>
<dbReference type="NCBIfam" id="TIGR03506">
    <property type="entry name" value="FlgEFG_subfam"/>
    <property type="match status" value="2"/>
</dbReference>
<evidence type="ECO:0000256" key="2">
    <source>
        <dbReference type="ARBA" id="ARBA00009677"/>
    </source>
</evidence>
<proteinExistence type="inferred from homology"/>
<dbReference type="Proteomes" id="UP000186469">
    <property type="component" value="Unassembled WGS sequence"/>
</dbReference>
<keyword evidence="7" id="KW-0282">Flagellum</keyword>
<dbReference type="GO" id="GO:0009425">
    <property type="term" value="C:bacterial-type flagellum basal body"/>
    <property type="evidence" value="ECO:0007669"/>
    <property type="project" value="UniProtKB-SubCell"/>
</dbReference>
<protein>
    <submittedName>
        <fullName evidence="7">Flagellar basal-body rod protein FlgG</fullName>
    </submittedName>
</protein>
<evidence type="ECO:0000256" key="1">
    <source>
        <dbReference type="ARBA" id="ARBA00004117"/>
    </source>
</evidence>
<dbReference type="InterPro" id="IPR037925">
    <property type="entry name" value="FlgE/F/G-like"/>
</dbReference>
<accession>A0A1M7TFE1</accession>
<evidence type="ECO:0000256" key="3">
    <source>
        <dbReference type="ARBA" id="ARBA00023143"/>
    </source>
</evidence>
<dbReference type="OrthoDB" id="9804559at2"/>
<comment type="similarity">
    <text evidence="2 4">Belongs to the flagella basal body rod proteins family.</text>
</comment>
<dbReference type="SUPFAM" id="SSF117143">
    <property type="entry name" value="Flagellar hook protein flgE"/>
    <property type="match status" value="1"/>
</dbReference>
<dbReference type="InterPro" id="IPR010930">
    <property type="entry name" value="Flg_bb/hook_C_dom"/>
</dbReference>
<dbReference type="PROSITE" id="PS00588">
    <property type="entry name" value="FLAGELLA_BB_ROD"/>
    <property type="match status" value="1"/>
</dbReference>
<dbReference type="InterPro" id="IPR020013">
    <property type="entry name" value="Flagellar_FlgE/F/G"/>
</dbReference>
<dbReference type="Pfam" id="PF22692">
    <property type="entry name" value="LlgE_F_G_D1"/>
    <property type="match status" value="1"/>
</dbReference>
<feature type="domain" description="Flagellar hook protein FlgE/F/G-like D1" evidence="6">
    <location>
        <begin position="99"/>
        <end position="164"/>
    </location>
</feature>
<keyword evidence="7" id="KW-0966">Cell projection</keyword>
<evidence type="ECO:0000259" key="5">
    <source>
        <dbReference type="Pfam" id="PF06429"/>
    </source>
</evidence>
<dbReference type="PANTHER" id="PTHR30435">
    <property type="entry name" value="FLAGELLAR PROTEIN"/>
    <property type="match status" value="1"/>
</dbReference>
<dbReference type="EMBL" id="FRDI01000011">
    <property type="protein sequence ID" value="SHN69368.1"/>
    <property type="molecule type" value="Genomic_DNA"/>
</dbReference>
<feature type="domain" description="Flagellar basal-body/hook protein C-terminal" evidence="5">
    <location>
        <begin position="219"/>
        <end position="262"/>
    </location>
</feature>